<evidence type="ECO:0000313" key="12">
    <source>
        <dbReference type="Proteomes" id="UP000001497"/>
    </source>
</evidence>
<sequence>MSIKKYLLALCAATSVMAAQQEQPTPYDLIRPTFPLTWDSTVFDRFDTTVTKKHNMVPRNRTPAAYAPNALIPDTLNQAYLDAINVRMSPIRVNQAGYLESDLERQFYYIGNASSFEVVDVNGKSFSPAVMGSLTPSGQSISSDWTIIAGTNAATNDQKRYQVDITGQAGKLMIGHIPQGVPTDTRLRIKVGNDISSTFIISNKVYSMVKDAALKFYGINRSGDGDSWFHAASHMKDGAGAVVTGAEDVRDQYNAALAGTLQGGYYDCGDHLKESQTQMYAFMVAAVLAATNADADEDHYAFNHGETVNTDGMPDMLREAKHGADYVLRAYIRAKGVIDDMALSVGNFGSDHGWWGRPENSDKLPVDGSAAATDRGGPMSRTVRLGEIGANIGGETAAGLALVGKLYSEYPEHKAFADSCLKVAKEMYDFAKSMAQGKVYKNNTEAAGWSSPAYNGNNEYFDDLALASVALWYATGDSKYGDDAIRSKTLGTTVPQSFMENCVGCFDGGWFVTDNKGFLKNVKNTSWANAYAYATYALYKLILADENKAINEFGMTKEERLNAIEDCIMSMIHNLSDVSAGTATITLPRKDPSNYMVQDIGWKGNEVKYDPIWYSMQTDQTWIYNRYQAGNIFEVLAYADVAKDIEKQNLSLPNLGTPNWKADEMFQLGINQLNYLLGVNPWDVSYILGIGDKNDAHPHHRAANPEGKNQPGAAYKYNPPVGALYGGVTPGTTNSMVPDNKSWEDYHKSETCIDAAATLVSSGMIASAKFDRTAAPDISVEIRHVSMDSAIVMIKLTQRGTTVISYGTTEGQYTLNAVDSVAGIQHEMVLRGLTPGTTYYFYVTGSNAYKPENSKTKFLVDSTQTPFTFTTLSTIENANIANVTVCNVSADSAEIMWYTPNGEYESKIYWDTIPHSKAEEFAFNTGTGNADVSGIPTQFHYVKIGGLKEKTTYYFMVESNGVQTNVDDKGNLLKFTTPVGWYDFSVRAYQYEFGGTEFLNLNIYNNEARAFDSLTLRMYFSAKPEEVEKCATLIDSDICQAYDEAGFNKPCENDRELRDLMRAALPVRLDDTYNPTTGKYAYYFPVPLGSSIIKSQSRLRVDLTYSSGISNDGYKTCETLRAPAKKHMDKTTGDWSWAPHEFLVDGADYDGMPQEDKDYGDLDNDIPVNPYIVVYRKNEFIWGFSPSKSEMETKKANYQMDVTFDPPFNVSNGSHIDIDQTSSTVHVTGYAHITEGGYVTKIWANGVQISGEAFADGTDRWLLNEAGTEIIAKYNMTTDMWDLDIPVKMGIGSNKIDITIFAGPNPTCEKCSEGGGCAFENRNYYINFSKGDATASTLVIKDAAGNPITSPANTDGTVFFIDLMDKDKIKGNVQTLEVQVLNNKKNDVLKVTLTADAANPGHFVGGPITAVSHSKETRNAASEISFFAGDTIQVVYTDPDDEDDVSKQTFYAESKVPSPQTVLAEDSNCDNKADQLRIVFTNKLSADYPLDSIRYFIEGMSDTVSVPLVAANYTDKNEILIALDTSLIPTNANPSGKITTYVADRGVANAESAKITDGILPTLVSVSILEKSDNDDSGLDTVMIAFSEPVIFSNMNEWPLVIAGTTSAPTLAAAPTTTNNGKSWQLIISGNVNNSLVPIGALASARTTGGFTITDQNFNQINPAGCNPSVPVTLISRPVPVYHADMIDKEGDGVPDVVYIVFERKLKPKDVFDSIVTVWGNPGITRSFITTADTTGGVIVPKESYWTIRDTVSAPFTIQIDSVTTKDSVNTYSIIEITIPATHAYPYGSTSGDRDGNGTVSPLKGAANGFFETNYTLYDKCAPVISTARMIKNGLLTVNISEPVTVLDAGKYIQRERDEFIPSQAPQGMGKSFLFTYNEKDNVFHAGDRVRLVPNILGSAYVDKNSNTPTIANPYVRITGDDNIRFSVTLSKPVSTPKAGAYMGRPESVSNDAFVTSAVINGKHNFINGDGTVIGQVDTAAYFGSGPNFEIEVMMPSASFTTHEGLPMYNFHLKIVTDLYDNLGQYINTYKLDIPSEKFQSMRNLIDNGTLKLNMEWAAKDNEAPVAKKGNKIGTGAYIAKFDFTAESYCAAKFDESSNDYKAKCTEIGARAEKASDSKTKTLGFKRRK</sequence>
<accession>A7UG57</accession>
<evidence type="ECO:0000256" key="5">
    <source>
        <dbReference type="SAM" id="MobiDB-lite"/>
    </source>
</evidence>
<evidence type="ECO:0000313" key="10">
    <source>
        <dbReference type="EMBL" id="ADL25215.1"/>
    </source>
</evidence>
<protein>
    <submittedName>
        <fullName evidence="8">Glycoside hydrolase family 9</fullName>
    </submittedName>
    <submittedName>
        <fullName evidence="10">Glycosyl hydrolase, family 9</fullName>
    </submittedName>
</protein>
<keyword evidence="12" id="KW-1185">Reference proteome</keyword>
<dbReference type="InterPro" id="IPR012341">
    <property type="entry name" value="6hp_glycosidase-like_sf"/>
</dbReference>
<dbReference type="eggNOG" id="COG5297">
    <property type="taxonomic scope" value="Bacteria"/>
</dbReference>
<evidence type="ECO:0000313" key="9">
    <source>
        <dbReference type="EMBL" id="ACX74005.1"/>
    </source>
</evidence>
<feature type="chain" id="PRO_5007909711" evidence="6">
    <location>
        <begin position="19"/>
        <end position="2129"/>
    </location>
</feature>
<feature type="region of interest" description="Disordered" evidence="5">
    <location>
        <begin position="359"/>
        <end position="378"/>
    </location>
</feature>
<dbReference type="InterPro" id="IPR003961">
    <property type="entry name" value="FN3_dom"/>
</dbReference>
<dbReference type="STRING" id="59374.FSU_0809"/>
<dbReference type="CAZy" id="GH9">
    <property type="family name" value="Glycoside Hydrolase Family 9"/>
</dbReference>
<dbReference type="InterPro" id="IPR036116">
    <property type="entry name" value="FN3_sf"/>
</dbReference>
<dbReference type="KEGG" id="fsu:Fisuc_0393"/>
<dbReference type="InterPro" id="IPR008928">
    <property type="entry name" value="6-hairpin_glycosidase_sf"/>
</dbReference>
<dbReference type="Proteomes" id="UP000000517">
    <property type="component" value="Chromosome"/>
</dbReference>
<feature type="signal peptide" evidence="6">
    <location>
        <begin position="1"/>
        <end position="18"/>
    </location>
</feature>
<dbReference type="EMBL" id="EU055594">
    <property type="protein sequence ID" value="ABU45488.1"/>
    <property type="molecule type" value="Genomic_DNA"/>
</dbReference>
<evidence type="ECO:0000256" key="1">
    <source>
        <dbReference type="ARBA" id="ARBA00022801"/>
    </source>
</evidence>
<keyword evidence="4" id="KW-0624">Polysaccharide degradation</keyword>
<evidence type="ECO:0000313" key="8">
    <source>
        <dbReference type="EMBL" id="ABU45488.1"/>
    </source>
</evidence>
<dbReference type="Gene3D" id="2.60.40.380">
    <property type="entry name" value="Purple acid phosphatase-like, N-terminal"/>
    <property type="match status" value="1"/>
</dbReference>
<dbReference type="PATRIC" id="fig|59374.8.peg.784"/>
<dbReference type="KEGG" id="fsc:FSU_0809"/>
<dbReference type="InterPro" id="IPR001701">
    <property type="entry name" value="Glyco_hydro_9"/>
</dbReference>
<dbReference type="SUPFAM" id="SSF48208">
    <property type="entry name" value="Six-hairpin glycosidases"/>
    <property type="match status" value="1"/>
</dbReference>
<reference evidence="10" key="4">
    <citation type="submission" date="2010-08" db="EMBL/GenBank/DDBJ databases">
        <authorList>
            <person name="Durkin A.S."/>
            <person name="Nelson K.E."/>
            <person name="Morrison M."/>
            <person name="Forsberg C.W."/>
            <person name="Wilson D.B."/>
            <person name="Russell J.B."/>
            <person name="Cann I.K.O."/>
            <person name="Mackie R.I."/>
            <person name="White B.A."/>
        </authorList>
    </citation>
    <scope>NUCLEOTIDE SEQUENCE</scope>
    <source>
        <strain evidence="10">S85</strain>
    </source>
</reference>
<feature type="domain" description="Fibronectin type-III" evidence="7">
    <location>
        <begin position="773"/>
        <end position="852"/>
    </location>
</feature>
<dbReference type="GO" id="GO:0000272">
    <property type="term" value="P:polysaccharide catabolic process"/>
    <property type="evidence" value="ECO:0007669"/>
    <property type="project" value="UniProtKB-KW"/>
</dbReference>
<keyword evidence="3" id="KW-0326">Glycosidase</keyword>
<dbReference type="EMBL" id="CP002158">
    <property type="protein sequence ID" value="ADL25215.1"/>
    <property type="molecule type" value="Genomic_DNA"/>
</dbReference>
<dbReference type="SUPFAM" id="SSF49265">
    <property type="entry name" value="Fibronectin type III"/>
    <property type="match status" value="1"/>
</dbReference>
<evidence type="ECO:0000259" key="7">
    <source>
        <dbReference type="SMART" id="SM00060"/>
    </source>
</evidence>
<reference evidence="9 12" key="2">
    <citation type="submission" date="2009-10" db="EMBL/GenBank/DDBJ databases">
        <title>Complete sequence of Fibrobacter succinogenes subsp. succinogenes S85.</title>
        <authorList>
            <consortium name="US DOE Joint Genome Institute"/>
            <person name="Lucas S."/>
            <person name="Copeland A."/>
            <person name="Lapidus A."/>
            <person name="Glavina del Rio T."/>
            <person name="Tice H."/>
            <person name="Bruce D."/>
            <person name="Goodwin L."/>
            <person name="Pitluck S."/>
            <person name="Chertkov O."/>
            <person name="Detter J.C."/>
            <person name="Han C."/>
            <person name="Tapia R."/>
            <person name="Larimer F."/>
            <person name="Land M."/>
            <person name="Hauser L."/>
            <person name="Kyrpides N."/>
            <person name="Mikhailova N."/>
            <person name="Weimer P.J."/>
            <person name="Stevenson D.M."/>
            <person name="Boyum J."/>
            <person name="Brumm P.I."/>
            <person name="Mead D."/>
        </authorList>
    </citation>
    <scope>NUCLEOTIDE SEQUENCE [LARGE SCALE GENOMIC DNA]</scope>
    <source>
        <strain evidence="12">ATCC 19169 / S85</strain>
        <strain evidence="9">S85</strain>
    </source>
</reference>
<evidence type="ECO:0000256" key="6">
    <source>
        <dbReference type="SAM" id="SignalP"/>
    </source>
</evidence>
<keyword evidence="1 8" id="KW-0378">Hydrolase</keyword>
<keyword evidence="2" id="KW-0119">Carbohydrate metabolism</keyword>
<evidence type="ECO:0000256" key="3">
    <source>
        <dbReference type="ARBA" id="ARBA00023295"/>
    </source>
</evidence>
<dbReference type="Proteomes" id="UP000001497">
    <property type="component" value="Chromosome"/>
</dbReference>
<dbReference type="Gene3D" id="1.50.10.10">
    <property type="match status" value="1"/>
</dbReference>
<proteinExistence type="predicted"/>
<dbReference type="RefSeq" id="WP_012820235.1">
    <property type="nucleotide sequence ID" value="NC_013410.1"/>
</dbReference>
<dbReference type="GO" id="GO:0004553">
    <property type="term" value="F:hydrolase activity, hydrolyzing O-glycosyl compounds"/>
    <property type="evidence" value="ECO:0007669"/>
    <property type="project" value="InterPro"/>
</dbReference>
<dbReference type="EMBL" id="CP001792">
    <property type="protein sequence ID" value="ACX74005.1"/>
    <property type="molecule type" value="Genomic_DNA"/>
</dbReference>
<evidence type="ECO:0000256" key="4">
    <source>
        <dbReference type="ARBA" id="ARBA00023326"/>
    </source>
</evidence>
<dbReference type="HOGENOM" id="CLU_232012_0_0_0"/>
<evidence type="ECO:0000313" key="11">
    <source>
        <dbReference type="Proteomes" id="UP000000517"/>
    </source>
</evidence>
<reference evidence="11" key="3">
    <citation type="submission" date="2010-08" db="EMBL/GenBank/DDBJ databases">
        <title>Complete sequence of Fibrobacter succinogenes subsp. succinogenes S85.</title>
        <authorList>
            <person name="Durkin A.S."/>
            <person name="Nelson K.E."/>
            <person name="Morrison M."/>
            <person name="Forsberg C.W."/>
            <person name="Wilson D.B."/>
            <person name="Russell J.B."/>
            <person name="Cann I.K.O."/>
            <person name="Mackie R.I."/>
            <person name="White B.A."/>
        </authorList>
    </citation>
    <scope>NUCLEOTIDE SEQUENCE [LARGE SCALE GENOMIC DNA]</scope>
    <source>
        <strain evidence="11">ATCC 19169 / S85</strain>
    </source>
</reference>
<feature type="domain" description="Fibronectin type-III" evidence="7">
    <location>
        <begin position="877"/>
        <end position="966"/>
    </location>
</feature>
<name>A7UG57_FIBSS</name>
<reference evidence="8" key="1">
    <citation type="journal article" date="2007" name="J. Bacteriol.">
        <title>Outer membrane proteins of Fibrobacter succinogenes with potential roles in adhesion to cellulose and in cellulose digestion.</title>
        <authorList>
            <person name="Jun H.S."/>
            <person name="Qi M."/>
            <person name="Gong J."/>
            <person name="Egbosimba E.E."/>
            <person name="Forsberg C.W."/>
        </authorList>
    </citation>
    <scope>NUCLEOTIDE SEQUENCE</scope>
    <source>
        <strain evidence="8">S85</strain>
    </source>
</reference>
<evidence type="ECO:0000256" key="2">
    <source>
        <dbReference type="ARBA" id="ARBA00023277"/>
    </source>
</evidence>
<dbReference type="PANTHER" id="PTHR22298">
    <property type="entry name" value="ENDO-1,4-BETA-GLUCANASE"/>
    <property type="match status" value="1"/>
</dbReference>
<dbReference type="SMART" id="SM00060">
    <property type="entry name" value="FN3"/>
    <property type="match status" value="2"/>
</dbReference>
<dbReference type="OrthoDB" id="9807108at2"/>
<dbReference type="Pfam" id="PF00759">
    <property type="entry name" value="Glyco_hydro_9"/>
    <property type="match status" value="1"/>
</dbReference>
<organism evidence="8">
    <name type="scientific">Fibrobacter succinogenes (strain ATCC 19169 / S85)</name>
    <dbReference type="NCBI Taxonomy" id="59374"/>
    <lineage>
        <taxon>Bacteria</taxon>
        <taxon>Pseudomonadati</taxon>
        <taxon>Fibrobacterota</taxon>
        <taxon>Fibrobacteria</taxon>
        <taxon>Fibrobacterales</taxon>
        <taxon>Fibrobacteraceae</taxon>
        <taxon>Fibrobacter</taxon>
    </lineage>
</organism>
<keyword evidence="6" id="KW-0732">Signal</keyword>
<gene>
    <name evidence="9" type="ordered locus">Fisuc_0393</name>
    <name evidence="10" type="ordered locus">FSU_0809</name>
</gene>